<evidence type="ECO:0000256" key="2">
    <source>
        <dbReference type="SAM" id="MobiDB-lite"/>
    </source>
</evidence>
<proteinExistence type="predicted"/>
<keyword evidence="1" id="KW-0175">Coiled coil</keyword>
<feature type="coiled-coil region" evidence="1">
    <location>
        <begin position="120"/>
        <end position="147"/>
    </location>
</feature>
<gene>
    <name evidence="3" type="ORF">GAYE_SCF43G5635</name>
</gene>
<reference evidence="3 4" key="1">
    <citation type="submission" date="2022-07" db="EMBL/GenBank/DDBJ databases">
        <title>Genome-wide signatures of adaptation to extreme environments.</title>
        <authorList>
            <person name="Cho C.H."/>
            <person name="Yoon H.S."/>
        </authorList>
    </citation>
    <scope>NUCLEOTIDE SEQUENCE [LARGE SCALE GENOMIC DNA]</scope>
    <source>
        <strain evidence="3 4">108.79 E11</strain>
    </source>
</reference>
<keyword evidence="4" id="KW-1185">Reference proteome</keyword>
<accession>A0AAV9IK96</accession>
<feature type="compositionally biased region" description="Basic and acidic residues" evidence="2">
    <location>
        <begin position="82"/>
        <end position="98"/>
    </location>
</feature>
<dbReference type="EMBL" id="JANCYU010000055">
    <property type="protein sequence ID" value="KAK4527709.1"/>
    <property type="molecule type" value="Genomic_DNA"/>
</dbReference>
<dbReference type="AlphaFoldDB" id="A0AAV9IK96"/>
<comment type="caution">
    <text evidence="3">The sequence shown here is derived from an EMBL/GenBank/DDBJ whole genome shotgun (WGS) entry which is preliminary data.</text>
</comment>
<evidence type="ECO:0000313" key="4">
    <source>
        <dbReference type="Proteomes" id="UP001300502"/>
    </source>
</evidence>
<sequence length="285" mass="33088">MVRSEKHVGFRSAIADGCLLQVNKQGELGFVNPRFELWERWEPCQSGFRNAKFKDVVMTFDIIPFSVYNRDTWSVSTSTKEISNRNEKASKESDEQAVTHDSQNSTKYLIQDRDMLCRKLSERDTRVQQLEDRLEKLEKSYQRLSLDHANCLESLREAKKTISTLESSKMSFMEQISEKSNLVSYLEEKCSAEAEYKKELMKRLEEKEFRIKQLDGNIRDLRDMLNSKERLLAATQKNLRNLRESISHSNSIPIKNREIVVDSTCRSDGSNFIDSTSNKESSLST</sequence>
<feature type="region of interest" description="Disordered" evidence="2">
    <location>
        <begin position="79"/>
        <end position="103"/>
    </location>
</feature>
<organism evidence="3 4">
    <name type="scientific">Galdieria yellowstonensis</name>
    <dbReference type="NCBI Taxonomy" id="3028027"/>
    <lineage>
        <taxon>Eukaryota</taxon>
        <taxon>Rhodophyta</taxon>
        <taxon>Bangiophyceae</taxon>
        <taxon>Galdieriales</taxon>
        <taxon>Galdieriaceae</taxon>
        <taxon>Galdieria</taxon>
    </lineage>
</organism>
<feature type="coiled-coil region" evidence="1">
    <location>
        <begin position="197"/>
        <end position="245"/>
    </location>
</feature>
<evidence type="ECO:0000313" key="3">
    <source>
        <dbReference type="EMBL" id="KAK4527709.1"/>
    </source>
</evidence>
<protein>
    <submittedName>
        <fullName evidence="3">Uncharacterized protein</fullName>
    </submittedName>
</protein>
<name>A0AAV9IK96_9RHOD</name>
<evidence type="ECO:0000256" key="1">
    <source>
        <dbReference type="SAM" id="Coils"/>
    </source>
</evidence>
<dbReference type="Proteomes" id="UP001300502">
    <property type="component" value="Unassembled WGS sequence"/>
</dbReference>